<dbReference type="EMBL" id="JADFTS010000002">
    <property type="protein sequence ID" value="KAF9621673.1"/>
    <property type="molecule type" value="Genomic_DNA"/>
</dbReference>
<dbReference type="Proteomes" id="UP000631114">
    <property type="component" value="Unassembled WGS sequence"/>
</dbReference>
<protein>
    <recommendedName>
        <fullName evidence="4">NADH dehydrogenase [ubiquinone] 1 beta subcomplex subunit 2</fullName>
    </recommendedName>
</protein>
<gene>
    <name evidence="2" type="ORF">IFM89_025968</name>
</gene>
<accession>A0A835IU63</accession>
<evidence type="ECO:0000256" key="1">
    <source>
        <dbReference type="SAM" id="Phobius"/>
    </source>
</evidence>
<sequence length="159" mass="17823">MGGGDGHSTSYKGFTMHHPKRWHVVTGKGMCAIMWFWVLYRAKKDGPVVLGWRHPWDGHGDHAHGHGHVHEHENEVMVNEKGKAFWGFEEIVRSNACKLLKTSLLQLLTSVLLVLDSAKDNLSIKNGHDSIIGCASKLRWQLTPALNSLPRLVTETSDQ</sequence>
<dbReference type="PANTHER" id="PTHR36987:SF1">
    <property type="entry name" value="NADH DEHYDROGENASE [UBIQUINONE] 1 BETA SUBCOMPLEX SUBUNIT 2"/>
    <property type="match status" value="1"/>
</dbReference>
<keyword evidence="1" id="KW-1133">Transmembrane helix</keyword>
<dbReference type="OrthoDB" id="531564at2759"/>
<dbReference type="GO" id="GO:0005743">
    <property type="term" value="C:mitochondrial inner membrane"/>
    <property type="evidence" value="ECO:0007669"/>
    <property type="project" value="InterPro"/>
</dbReference>
<dbReference type="InterPro" id="IPR044980">
    <property type="entry name" value="NDUFB2_plant/fungi"/>
</dbReference>
<proteinExistence type="predicted"/>
<evidence type="ECO:0000313" key="2">
    <source>
        <dbReference type="EMBL" id="KAF9621673.1"/>
    </source>
</evidence>
<keyword evidence="1" id="KW-0472">Membrane</keyword>
<reference evidence="2 3" key="1">
    <citation type="submission" date="2020-10" db="EMBL/GenBank/DDBJ databases">
        <title>The Coptis chinensis genome and diversification of protoberbering-type alkaloids.</title>
        <authorList>
            <person name="Wang B."/>
            <person name="Shu S."/>
            <person name="Song C."/>
            <person name="Liu Y."/>
        </authorList>
    </citation>
    <scope>NUCLEOTIDE SEQUENCE [LARGE SCALE GENOMIC DNA]</scope>
    <source>
        <strain evidence="2">HL-2020</strain>
        <tissue evidence="2">Leaf</tissue>
    </source>
</reference>
<dbReference type="AlphaFoldDB" id="A0A835IU63"/>
<name>A0A835IU63_9MAGN</name>
<feature type="transmembrane region" description="Helical" evidence="1">
    <location>
        <begin position="22"/>
        <end position="40"/>
    </location>
</feature>
<dbReference type="PANTHER" id="PTHR36987">
    <property type="entry name" value="NADH DEHYDROGENASE [UBIQUINONE] 1 BETA SUBCOMPLEX SUBUNIT 2-LIKE"/>
    <property type="match status" value="1"/>
</dbReference>
<dbReference type="GO" id="GO:0045271">
    <property type="term" value="C:respiratory chain complex I"/>
    <property type="evidence" value="ECO:0007669"/>
    <property type="project" value="InterPro"/>
</dbReference>
<feature type="non-terminal residue" evidence="2">
    <location>
        <position position="159"/>
    </location>
</feature>
<comment type="caution">
    <text evidence="2">The sequence shown here is derived from an EMBL/GenBank/DDBJ whole genome shotgun (WGS) entry which is preliminary data.</text>
</comment>
<evidence type="ECO:0000313" key="3">
    <source>
        <dbReference type="Proteomes" id="UP000631114"/>
    </source>
</evidence>
<keyword evidence="1" id="KW-0812">Transmembrane</keyword>
<evidence type="ECO:0008006" key="4">
    <source>
        <dbReference type="Google" id="ProtNLM"/>
    </source>
</evidence>
<organism evidence="2 3">
    <name type="scientific">Coptis chinensis</name>
    <dbReference type="NCBI Taxonomy" id="261450"/>
    <lineage>
        <taxon>Eukaryota</taxon>
        <taxon>Viridiplantae</taxon>
        <taxon>Streptophyta</taxon>
        <taxon>Embryophyta</taxon>
        <taxon>Tracheophyta</taxon>
        <taxon>Spermatophyta</taxon>
        <taxon>Magnoliopsida</taxon>
        <taxon>Ranunculales</taxon>
        <taxon>Ranunculaceae</taxon>
        <taxon>Coptidoideae</taxon>
        <taxon>Coptis</taxon>
    </lineage>
</organism>
<keyword evidence="3" id="KW-1185">Reference proteome</keyword>